<evidence type="ECO:0000256" key="2">
    <source>
        <dbReference type="ARBA" id="ARBA00022737"/>
    </source>
</evidence>
<dbReference type="InterPro" id="IPR002885">
    <property type="entry name" value="PPR_rpt"/>
</dbReference>
<comment type="caution">
    <text evidence="5">The sequence shown here is derived from an EMBL/GenBank/DDBJ whole genome shotgun (WGS) entry which is preliminary data.</text>
</comment>
<dbReference type="Proteomes" id="UP001151287">
    <property type="component" value="Unassembled WGS sequence"/>
</dbReference>
<evidence type="ECO:0000256" key="1">
    <source>
        <dbReference type="ARBA" id="ARBA00007626"/>
    </source>
</evidence>
<protein>
    <recommendedName>
        <fullName evidence="7">Pentatricopeptide repeat-containing protein</fullName>
    </recommendedName>
</protein>
<dbReference type="Pfam" id="PF13041">
    <property type="entry name" value="PPR_2"/>
    <property type="match status" value="3"/>
</dbReference>
<gene>
    <name evidence="5" type="ORF">LUZ63_012906</name>
</gene>
<evidence type="ECO:0008006" key="7">
    <source>
        <dbReference type="Google" id="ProtNLM"/>
    </source>
</evidence>
<accession>A0A9Q0HJP3</accession>
<feature type="repeat" description="PPR" evidence="4">
    <location>
        <begin position="118"/>
        <end position="153"/>
    </location>
</feature>
<keyword evidence="6" id="KW-1185">Reference proteome</keyword>
<dbReference type="PANTHER" id="PTHR47447:SF22">
    <property type="entry name" value="TETRATRICOPEPTIDE-LIKE HELICAL DOMAIN SUPERFAMILY"/>
    <property type="match status" value="1"/>
</dbReference>
<evidence type="ECO:0000313" key="5">
    <source>
        <dbReference type="EMBL" id="KAJ1688751.1"/>
    </source>
</evidence>
<evidence type="ECO:0000256" key="4">
    <source>
        <dbReference type="PROSITE-ProRule" id="PRU00708"/>
    </source>
</evidence>
<organism evidence="5 6">
    <name type="scientific">Rhynchospora breviuscula</name>
    <dbReference type="NCBI Taxonomy" id="2022672"/>
    <lineage>
        <taxon>Eukaryota</taxon>
        <taxon>Viridiplantae</taxon>
        <taxon>Streptophyta</taxon>
        <taxon>Embryophyta</taxon>
        <taxon>Tracheophyta</taxon>
        <taxon>Spermatophyta</taxon>
        <taxon>Magnoliopsida</taxon>
        <taxon>Liliopsida</taxon>
        <taxon>Poales</taxon>
        <taxon>Cyperaceae</taxon>
        <taxon>Cyperoideae</taxon>
        <taxon>Rhynchosporeae</taxon>
        <taxon>Rhynchospora</taxon>
    </lineage>
</organism>
<feature type="repeat" description="PPR" evidence="4">
    <location>
        <begin position="259"/>
        <end position="293"/>
    </location>
</feature>
<keyword evidence="2" id="KW-0677">Repeat</keyword>
<feature type="repeat" description="PPR" evidence="4">
    <location>
        <begin position="189"/>
        <end position="223"/>
    </location>
</feature>
<evidence type="ECO:0000313" key="6">
    <source>
        <dbReference type="Proteomes" id="UP001151287"/>
    </source>
</evidence>
<feature type="repeat" description="PPR" evidence="4">
    <location>
        <begin position="154"/>
        <end position="188"/>
    </location>
</feature>
<dbReference type="PROSITE" id="PS51375">
    <property type="entry name" value="PPR"/>
    <property type="match status" value="5"/>
</dbReference>
<feature type="repeat" description="PPR" evidence="4">
    <location>
        <begin position="224"/>
        <end position="258"/>
    </location>
</feature>
<dbReference type="EMBL" id="JAMQYH010000004">
    <property type="protein sequence ID" value="KAJ1688751.1"/>
    <property type="molecule type" value="Genomic_DNA"/>
</dbReference>
<sequence length="385" mass="43348">MGLRRLELLVQERCRPGTLTFQEALQLFHRLLAAKNRAPPILLFNKLFTAFVRMKNSNNYYATIFSLFDCLTETPRFARSLPDVFTYTILMGYCTQMNQPTLGFIYFGRFIKAGLRADAFICNALLKALCSENRIHDAVNLMLNKMHKLACIPNVVPYSIIIDALCKKGEINKAFRLLDQMLLEGLVPDVIIYSSLILGLHVRGEIRRAEEVMQQMVSRGRHPDVVTYGTLINGLCKNGEIEKAEELLHVMSSQGFQPNVVTYTTLIDGFCKKGLLDKAVEKLQCMVSTGIKPDVVTYCKQGRTKDAVKLFDLMVRKGVKPDVVSYGILLLGKVNEAMCVLSRMKQEGVKPDFAASSPLVELLLNMGRVDDAKDLMDWTSTENDD</sequence>
<name>A0A9Q0HJP3_9POAL</name>
<dbReference type="Pfam" id="PF01535">
    <property type="entry name" value="PPR"/>
    <property type="match status" value="1"/>
</dbReference>
<proteinExistence type="inferred from homology"/>
<reference evidence="5" key="1">
    <citation type="journal article" date="2022" name="Cell">
        <title>Repeat-based holocentromeres influence genome architecture and karyotype evolution.</title>
        <authorList>
            <person name="Hofstatter P.G."/>
            <person name="Thangavel G."/>
            <person name="Lux T."/>
            <person name="Neumann P."/>
            <person name="Vondrak T."/>
            <person name="Novak P."/>
            <person name="Zhang M."/>
            <person name="Costa L."/>
            <person name="Castellani M."/>
            <person name="Scott A."/>
            <person name="Toegelov H."/>
            <person name="Fuchs J."/>
            <person name="Mata-Sucre Y."/>
            <person name="Dias Y."/>
            <person name="Vanzela A.L.L."/>
            <person name="Huettel B."/>
            <person name="Almeida C.C.S."/>
            <person name="Simkova H."/>
            <person name="Souza G."/>
            <person name="Pedrosa-Harand A."/>
            <person name="Macas J."/>
            <person name="Mayer K.F.X."/>
            <person name="Houben A."/>
            <person name="Marques A."/>
        </authorList>
    </citation>
    <scope>NUCLEOTIDE SEQUENCE</scope>
    <source>
        <strain evidence="5">RhyBre1mFocal</strain>
    </source>
</reference>
<comment type="similarity">
    <text evidence="1">Belongs to the PPR family. P subfamily.</text>
</comment>
<dbReference type="AlphaFoldDB" id="A0A9Q0HJP3"/>
<dbReference type="OrthoDB" id="680059at2759"/>
<evidence type="ECO:0000256" key="3">
    <source>
        <dbReference type="ARBA" id="ARBA00022946"/>
    </source>
</evidence>
<dbReference type="InterPro" id="IPR011990">
    <property type="entry name" value="TPR-like_helical_dom_sf"/>
</dbReference>
<dbReference type="Gene3D" id="1.25.40.10">
    <property type="entry name" value="Tetratricopeptide repeat domain"/>
    <property type="match status" value="3"/>
</dbReference>
<dbReference type="PANTHER" id="PTHR47447">
    <property type="entry name" value="OS03G0856100 PROTEIN"/>
    <property type="match status" value="1"/>
</dbReference>
<dbReference type="NCBIfam" id="TIGR00756">
    <property type="entry name" value="PPR"/>
    <property type="match status" value="5"/>
</dbReference>
<keyword evidence="3" id="KW-0809">Transit peptide</keyword>